<evidence type="ECO:0000313" key="3">
    <source>
        <dbReference type="Proteomes" id="UP001328107"/>
    </source>
</evidence>
<feature type="chain" id="PRO_5042875250" evidence="1">
    <location>
        <begin position="20"/>
        <end position="73"/>
    </location>
</feature>
<comment type="caution">
    <text evidence="2">The sequence shown here is derived from an EMBL/GenBank/DDBJ whole genome shotgun (WGS) entry which is preliminary data.</text>
</comment>
<keyword evidence="3" id="KW-1185">Reference proteome</keyword>
<evidence type="ECO:0000313" key="2">
    <source>
        <dbReference type="EMBL" id="GMR58844.1"/>
    </source>
</evidence>
<proteinExistence type="predicted"/>
<organism evidence="2 3">
    <name type="scientific">Pristionchus mayeri</name>
    <dbReference type="NCBI Taxonomy" id="1317129"/>
    <lineage>
        <taxon>Eukaryota</taxon>
        <taxon>Metazoa</taxon>
        <taxon>Ecdysozoa</taxon>
        <taxon>Nematoda</taxon>
        <taxon>Chromadorea</taxon>
        <taxon>Rhabditida</taxon>
        <taxon>Rhabditina</taxon>
        <taxon>Diplogasteromorpha</taxon>
        <taxon>Diplogasteroidea</taxon>
        <taxon>Neodiplogasteridae</taxon>
        <taxon>Pristionchus</taxon>
    </lineage>
</organism>
<name>A0AAN5IBR8_9BILA</name>
<dbReference type="EMBL" id="BTRK01000006">
    <property type="protein sequence ID" value="GMR58844.1"/>
    <property type="molecule type" value="Genomic_DNA"/>
</dbReference>
<accession>A0AAN5IBR8</accession>
<gene>
    <name evidence="2" type="ORF">PMAYCL1PPCAC_29039</name>
</gene>
<sequence>MKFFSLALLFLVFSTMTSAFRGASRTFANNVQESSMQGSATGGFRARRVPSVVIQSMERERRGPLFEYEFGNY</sequence>
<reference evidence="3" key="1">
    <citation type="submission" date="2022-10" db="EMBL/GenBank/DDBJ databases">
        <title>Genome assembly of Pristionchus species.</title>
        <authorList>
            <person name="Yoshida K."/>
            <person name="Sommer R.J."/>
        </authorList>
    </citation>
    <scope>NUCLEOTIDE SEQUENCE [LARGE SCALE GENOMIC DNA]</scope>
    <source>
        <strain evidence="3">RS5460</strain>
    </source>
</reference>
<dbReference type="AlphaFoldDB" id="A0AAN5IBR8"/>
<dbReference type="Proteomes" id="UP001328107">
    <property type="component" value="Unassembled WGS sequence"/>
</dbReference>
<protein>
    <submittedName>
        <fullName evidence="2">Uncharacterized protein</fullName>
    </submittedName>
</protein>
<keyword evidence="1" id="KW-0732">Signal</keyword>
<feature type="signal peptide" evidence="1">
    <location>
        <begin position="1"/>
        <end position="19"/>
    </location>
</feature>
<evidence type="ECO:0000256" key="1">
    <source>
        <dbReference type="SAM" id="SignalP"/>
    </source>
</evidence>